<evidence type="ECO:0000313" key="3">
    <source>
        <dbReference type="EMBL" id="KXB02951.1"/>
    </source>
</evidence>
<sequence length="433" mass="50269">MDGKMGGKNWSRREKDILKLKYPKKSAEVLAEELGRSKYSIYIKASEMGIKSEKCGFGVKWSEEEIEILREKYPFKPASEVADVLNRSVKSVKSKAESLEVKKKRKLNEVEKVDIRRLYKKEGDMESIASEVKVPLDLVRKVICCKEKLEKLYKERGLTQKEIAGELGVNQPYISERMREYGITTEACEPWSEKEEKILIESYLKVPKGKLLSLLPSRSWSAIKAKALKLGLTRLAEEYRKSERVKEKLRSLAEKNTIQVNFKEKNTLSYVLGVMDGDGFHDKKHTIGLEVISKEFADKFYKALQKLNLRPGRGTRKNRKLETVWASSKQLIDWYELMNSGEREKWLKEEGDEWKYIEGRYESDGSIRSGGSPCICSTDEEELEFIYTLLSNLEIECSKQKQMVYVYHSSKDEFFENITPIIKNRDNESKVRK</sequence>
<name>A0A133V932_9EURY</name>
<evidence type="ECO:0000313" key="4">
    <source>
        <dbReference type="Proteomes" id="UP000070565"/>
    </source>
</evidence>
<evidence type="ECO:0000259" key="2">
    <source>
        <dbReference type="PROSITE" id="PS50943"/>
    </source>
</evidence>
<keyword evidence="1" id="KW-0175">Coiled coil</keyword>
<reference evidence="3 4" key="1">
    <citation type="journal article" date="2016" name="Sci. Rep.">
        <title>Metabolic traits of an uncultured archaeal lineage -MSBL1- from brine pools of the Red Sea.</title>
        <authorList>
            <person name="Mwirichia R."/>
            <person name="Alam I."/>
            <person name="Rashid M."/>
            <person name="Vinu M."/>
            <person name="Ba-Alawi W."/>
            <person name="Anthony Kamau A."/>
            <person name="Kamanda Ngugi D."/>
            <person name="Goker M."/>
            <person name="Klenk H.P."/>
            <person name="Bajic V."/>
            <person name="Stingl U."/>
        </authorList>
    </citation>
    <scope>NUCLEOTIDE SEQUENCE [LARGE SCALE GENOMIC DNA]</scope>
    <source>
        <strain evidence="3">SCGC-AAA261F19</strain>
    </source>
</reference>
<dbReference type="CDD" id="cd00093">
    <property type="entry name" value="HTH_XRE"/>
    <property type="match status" value="1"/>
</dbReference>
<dbReference type="GO" id="GO:0003677">
    <property type="term" value="F:DNA binding"/>
    <property type="evidence" value="ECO:0007669"/>
    <property type="project" value="InterPro"/>
</dbReference>
<evidence type="ECO:0000256" key="1">
    <source>
        <dbReference type="SAM" id="Coils"/>
    </source>
</evidence>
<keyword evidence="4" id="KW-1185">Reference proteome</keyword>
<dbReference type="Gene3D" id="1.10.260.40">
    <property type="entry name" value="lambda repressor-like DNA-binding domains"/>
    <property type="match status" value="1"/>
</dbReference>
<dbReference type="EMBL" id="LHXZ01000042">
    <property type="protein sequence ID" value="KXB02951.1"/>
    <property type="molecule type" value="Genomic_DNA"/>
</dbReference>
<dbReference type="InterPro" id="IPR001387">
    <property type="entry name" value="Cro/C1-type_HTH"/>
</dbReference>
<dbReference type="Proteomes" id="UP000070565">
    <property type="component" value="Unassembled WGS sequence"/>
</dbReference>
<dbReference type="PROSITE" id="PS50943">
    <property type="entry name" value="HTH_CROC1"/>
    <property type="match status" value="1"/>
</dbReference>
<accession>A0A133V932</accession>
<feature type="coiled-coil region" evidence="1">
    <location>
        <begin position="82"/>
        <end position="116"/>
    </location>
</feature>
<dbReference type="InterPro" id="IPR010982">
    <property type="entry name" value="Lambda_DNA-bd_dom_sf"/>
</dbReference>
<proteinExistence type="predicted"/>
<gene>
    <name evidence="3" type="ORF">AKJ45_03000</name>
</gene>
<comment type="caution">
    <text evidence="3">The sequence shown here is derived from an EMBL/GenBank/DDBJ whole genome shotgun (WGS) entry which is preliminary data.</text>
</comment>
<organism evidence="3 4">
    <name type="scientific">candidate division MSBL1 archaeon SCGC-AAA261F19</name>
    <dbReference type="NCBI Taxonomy" id="1698275"/>
    <lineage>
        <taxon>Archaea</taxon>
        <taxon>Methanobacteriati</taxon>
        <taxon>Methanobacteriota</taxon>
        <taxon>candidate division MSBL1</taxon>
    </lineage>
</organism>
<feature type="domain" description="HTH cro/C1-type" evidence="2">
    <location>
        <begin position="149"/>
        <end position="175"/>
    </location>
</feature>
<dbReference type="AlphaFoldDB" id="A0A133V932"/>
<dbReference type="Gene3D" id="3.10.28.10">
    <property type="entry name" value="Homing endonucleases"/>
    <property type="match status" value="1"/>
</dbReference>
<protein>
    <recommendedName>
        <fullName evidence="2">HTH cro/C1-type domain-containing protein</fullName>
    </recommendedName>
</protein>
<dbReference type="SUPFAM" id="SSF55608">
    <property type="entry name" value="Homing endonucleases"/>
    <property type="match status" value="2"/>
</dbReference>
<dbReference type="InterPro" id="IPR027434">
    <property type="entry name" value="Homing_endonucl"/>
</dbReference>
<dbReference type="SUPFAM" id="SSF47413">
    <property type="entry name" value="lambda repressor-like DNA-binding domains"/>
    <property type="match status" value="1"/>
</dbReference>